<name>A0A6J4TX90_9ACTN</name>
<dbReference type="PROSITE" id="PS51318">
    <property type="entry name" value="TAT"/>
    <property type="match status" value="1"/>
</dbReference>
<accession>A0A6J4TX90</accession>
<proteinExistence type="predicted"/>
<organism evidence="1">
    <name type="scientific">uncultured Rubrobacteraceae bacterium</name>
    <dbReference type="NCBI Taxonomy" id="349277"/>
    <lineage>
        <taxon>Bacteria</taxon>
        <taxon>Bacillati</taxon>
        <taxon>Actinomycetota</taxon>
        <taxon>Rubrobacteria</taxon>
        <taxon>Rubrobacterales</taxon>
        <taxon>Rubrobacteraceae</taxon>
        <taxon>environmental samples</taxon>
    </lineage>
</organism>
<evidence type="ECO:0008006" key="2">
    <source>
        <dbReference type="Google" id="ProtNLM"/>
    </source>
</evidence>
<reference evidence="1" key="1">
    <citation type="submission" date="2020-02" db="EMBL/GenBank/DDBJ databases">
        <authorList>
            <person name="Meier V. D."/>
        </authorList>
    </citation>
    <scope>NUCLEOTIDE SEQUENCE</scope>
    <source>
        <strain evidence="1">AVDCRST_MAG05</strain>
    </source>
</reference>
<dbReference type="InterPro" id="IPR006311">
    <property type="entry name" value="TAT_signal"/>
</dbReference>
<dbReference type="AlphaFoldDB" id="A0A6J4TX90"/>
<protein>
    <recommendedName>
        <fullName evidence="2">Transglycosylase SLT domain-containing protein</fullName>
    </recommendedName>
</protein>
<evidence type="ECO:0000313" key="1">
    <source>
        <dbReference type="EMBL" id="CAA9534708.1"/>
    </source>
</evidence>
<dbReference type="EMBL" id="CADCVM010000511">
    <property type="protein sequence ID" value="CAA9534708.1"/>
    <property type="molecule type" value="Genomic_DNA"/>
</dbReference>
<gene>
    <name evidence="1" type="ORF">AVDCRST_MAG05-4742</name>
</gene>
<sequence length="191" mass="20049">MSPVDVRTGMDREDFLKLSGAGLTGAVLRGTGVTAEATAQTGPPLEAFFGEASTRYGVPERRREAMGYVNTLWVMPPPSATPFDPADLHGRGAYGLMQLEQNPSTNTLGSAASLTGLSEKEIKTGRSANVEGRATVLSDLAGPDGPSDINGWYEIVSKYGSGPLYTHDVYAVLQDGASATISTGERIELAP</sequence>